<accession>A0A0F9MPG9</accession>
<evidence type="ECO:0000313" key="1">
    <source>
        <dbReference type="EMBL" id="KKN01292.1"/>
    </source>
</evidence>
<gene>
    <name evidence="1" type="ORF">LCGC14_1129230</name>
</gene>
<protein>
    <submittedName>
        <fullName evidence="1">Uncharacterized protein</fullName>
    </submittedName>
</protein>
<sequence>MFQALDDIKIDKNRNFLFNCCPYGYDANFHLFADIIPHEIIGGAEMADDMLVARMLPHIAAKDIRESLEKYLK</sequence>
<name>A0A0F9MPG9_9ZZZZ</name>
<dbReference type="EMBL" id="LAZR01005278">
    <property type="protein sequence ID" value="KKN01292.1"/>
    <property type="molecule type" value="Genomic_DNA"/>
</dbReference>
<comment type="caution">
    <text evidence="1">The sequence shown here is derived from an EMBL/GenBank/DDBJ whole genome shotgun (WGS) entry which is preliminary data.</text>
</comment>
<dbReference type="AlphaFoldDB" id="A0A0F9MPG9"/>
<reference evidence="1" key="1">
    <citation type="journal article" date="2015" name="Nature">
        <title>Complex archaea that bridge the gap between prokaryotes and eukaryotes.</title>
        <authorList>
            <person name="Spang A."/>
            <person name="Saw J.H."/>
            <person name="Jorgensen S.L."/>
            <person name="Zaremba-Niedzwiedzka K."/>
            <person name="Martijn J."/>
            <person name="Lind A.E."/>
            <person name="van Eijk R."/>
            <person name="Schleper C."/>
            <person name="Guy L."/>
            <person name="Ettema T.J."/>
        </authorList>
    </citation>
    <scope>NUCLEOTIDE SEQUENCE</scope>
</reference>
<proteinExistence type="predicted"/>
<organism evidence="1">
    <name type="scientific">marine sediment metagenome</name>
    <dbReference type="NCBI Taxonomy" id="412755"/>
    <lineage>
        <taxon>unclassified sequences</taxon>
        <taxon>metagenomes</taxon>
        <taxon>ecological metagenomes</taxon>
    </lineage>
</organism>